<dbReference type="InterPro" id="IPR003658">
    <property type="entry name" value="Anti-sigma_ant"/>
</dbReference>
<dbReference type="PANTHER" id="PTHR33495">
    <property type="entry name" value="ANTI-SIGMA FACTOR ANTAGONIST TM_1081-RELATED-RELATED"/>
    <property type="match status" value="1"/>
</dbReference>
<evidence type="ECO:0000313" key="4">
    <source>
        <dbReference type="EMBL" id="MDF9408498.1"/>
    </source>
</evidence>
<sequence>MLKSLLRIDENVRYVCLEGELDLEAVDVLIELTLSNCENEKSLVLDLGGVSFVDSTGIHCLLEIWRQWRQREKSVQLINVQEDVSEILRLVGLDEFFKVPGPHENGEVFWKVKKTR</sequence>
<dbReference type="InterPro" id="IPR036513">
    <property type="entry name" value="STAS_dom_sf"/>
</dbReference>
<dbReference type="AlphaFoldDB" id="A0A9X4H5Y7"/>
<proteinExistence type="inferred from homology"/>
<evidence type="ECO:0000256" key="2">
    <source>
        <dbReference type="RuleBase" id="RU003749"/>
    </source>
</evidence>
<dbReference type="PROSITE" id="PS50801">
    <property type="entry name" value="STAS"/>
    <property type="match status" value="1"/>
</dbReference>
<gene>
    <name evidence="4" type="ORF">L7E55_09025</name>
</gene>
<comment type="similarity">
    <text evidence="1 2">Belongs to the anti-sigma-factor antagonist family.</text>
</comment>
<accession>A0A9X4H5Y7</accession>
<dbReference type="RefSeq" id="WP_277443820.1">
    <property type="nucleotide sequence ID" value="NZ_JAKOAV010000014.1"/>
</dbReference>
<dbReference type="EMBL" id="JAKOAV010000014">
    <property type="protein sequence ID" value="MDF9408498.1"/>
    <property type="molecule type" value="Genomic_DNA"/>
</dbReference>
<dbReference type="Proteomes" id="UP001154312">
    <property type="component" value="Unassembled WGS sequence"/>
</dbReference>
<dbReference type="SUPFAM" id="SSF52091">
    <property type="entry name" value="SpoIIaa-like"/>
    <property type="match status" value="1"/>
</dbReference>
<dbReference type="CDD" id="cd07043">
    <property type="entry name" value="STAS_anti-anti-sigma_factors"/>
    <property type="match status" value="1"/>
</dbReference>
<dbReference type="GO" id="GO:0043856">
    <property type="term" value="F:anti-sigma factor antagonist activity"/>
    <property type="evidence" value="ECO:0007669"/>
    <property type="project" value="InterPro"/>
</dbReference>
<dbReference type="NCBIfam" id="TIGR00377">
    <property type="entry name" value="ant_ant_sig"/>
    <property type="match status" value="1"/>
</dbReference>
<feature type="domain" description="STAS" evidence="3">
    <location>
        <begin position="2"/>
        <end position="116"/>
    </location>
</feature>
<evidence type="ECO:0000313" key="5">
    <source>
        <dbReference type="Proteomes" id="UP001154312"/>
    </source>
</evidence>
<comment type="caution">
    <text evidence="4">The sequence shown here is derived from an EMBL/GenBank/DDBJ whole genome shotgun (WGS) entry which is preliminary data.</text>
</comment>
<protein>
    <recommendedName>
        <fullName evidence="2">Anti-sigma factor antagonist</fullName>
    </recommendedName>
</protein>
<name>A0A9X4H5Y7_9FIRM</name>
<keyword evidence="5" id="KW-1185">Reference proteome</keyword>
<reference evidence="4" key="1">
    <citation type="submission" date="2022-02" db="EMBL/GenBank/DDBJ databases">
        <authorList>
            <person name="Leng L."/>
        </authorList>
    </citation>
    <scope>NUCLEOTIDE SEQUENCE</scope>
    <source>
        <strain evidence="4">JI</strain>
    </source>
</reference>
<dbReference type="Pfam" id="PF01740">
    <property type="entry name" value="STAS"/>
    <property type="match status" value="1"/>
</dbReference>
<evidence type="ECO:0000256" key="1">
    <source>
        <dbReference type="ARBA" id="ARBA00009013"/>
    </source>
</evidence>
<organism evidence="4 5">
    <name type="scientific">Pelotomaculum isophthalicicum JI</name>
    <dbReference type="NCBI Taxonomy" id="947010"/>
    <lineage>
        <taxon>Bacteria</taxon>
        <taxon>Bacillati</taxon>
        <taxon>Bacillota</taxon>
        <taxon>Clostridia</taxon>
        <taxon>Eubacteriales</taxon>
        <taxon>Desulfotomaculaceae</taxon>
        <taxon>Pelotomaculum</taxon>
    </lineage>
</organism>
<evidence type="ECO:0000259" key="3">
    <source>
        <dbReference type="PROSITE" id="PS50801"/>
    </source>
</evidence>
<dbReference type="InterPro" id="IPR002645">
    <property type="entry name" value="STAS_dom"/>
</dbReference>
<dbReference type="Gene3D" id="3.30.750.24">
    <property type="entry name" value="STAS domain"/>
    <property type="match status" value="1"/>
</dbReference>